<dbReference type="AlphaFoldDB" id="A0A0E9WNI1"/>
<reference evidence="2" key="2">
    <citation type="journal article" date="2015" name="Fish Shellfish Immunol.">
        <title>Early steps in the European eel (Anguilla anguilla)-Vibrio vulnificus interaction in the gills: Role of the RtxA13 toxin.</title>
        <authorList>
            <person name="Callol A."/>
            <person name="Pajuelo D."/>
            <person name="Ebbesson L."/>
            <person name="Teles M."/>
            <person name="MacKenzie S."/>
            <person name="Amaro C."/>
        </authorList>
    </citation>
    <scope>NUCLEOTIDE SEQUENCE</scope>
</reference>
<proteinExistence type="predicted"/>
<dbReference type="EMBL" id="GBXM01016741">
    <property type="protein sequence ID" value="JAH91836.1"/>
    <property type="molecule type" value="Transcribed_RNA"/>
</dbReference>
<feature type="region of interest" description="Disordered" evidence="1">
    <location>
        <begin position="1"/>
        <end position="25"/>
    </location>
</feature>
<reference evidence="2" key="1">
    <citation type="submission" date="2014-11" db="EMBL/GenBank/DDBJ databases">
        <authorList>
            <person name="Amaro Gonzalez C."/>
        </authorList>
    </citation>
    <scope>NUCLEOTIDE SEQUENCE</scope>
</reference>
<accession>A0A0E9WNI1</accession>
<sequence length="109" mass="11750">MHGLHHENQGTSAGGGLRVHQAAAAPYLPEPQLHGAAASARDRAPPFCDAYAYCPLQSGQNITARRRLRSQQYVRGIRVQLPNILSDSSVHSDPGAPAEFMPDNRVALI</sequence>
<protein>
    <submittedName>
        <fullName evidence="2">Uncharacterized protein</fullName>
    </submittedName>
</protein>
<evidence type="ECO:0000256" key="1">
    <source>
        <dbReference type="SAM" id="MobiDB-lite"/>
    </source>
</evidence>
<name>A0A0E9WNI1_ANGAN</name>
<organism evidence="2">
    <name type="scientific">Anguilla anguilla</name>
    <name type="common">European freshwater eel</name>
    <name type="synonym">Muraena anguilla</name>
    <dbReference type="NCBI Taxonomy" id="7936"/>
    <lineage>
        <taxon>Eukaryota</taxon>
        <taxon>Metazoa</taxon>
        <taxon>Chordata</taxon>
        <taxon>Craniata</taxon>
        <taxon>Vertebrata</taxon>
        <taxon>Euteleostomi</taxon>
        <taxon>Actinopterygii</taxon>
        <taxon>Neopterygii</taxon>
        <taxon>Teleostei</taxon>
        <taxon>Anguilliformes</taxon>
        <taxon>Anguillidae</taxon>
        <taxon>Anguilla</taxon>
    </lineage>
</organism>
<evidence type="ECO:0000313" key="2">
    <source>
        <dbReference type="EMBL" id="JAH91836.1"/>
    </source>
</evidence>